<sequence length="212" mass="23452">MITQYIKKDSRAGFTLIELLIVVAIIAILAAIAVPNFLEAQTRAKVSRVKADMRSFATAIEAYLVDNNKLGRTYRPSAAWTRTRINAQFTTPIAYITSVIPDPFNNVDADVLNRVLVLWGRNPASDSEGVLGQLDAISASTAAIFFQYYPDFFSPATNWYTDDGGWLVFSLGPDQKYAVLTPTYPSPFIEYDPTNGTISPGDIIRWKGKSGR</sequence>
<evidence type="ECO:0000313" key="7">
    <source>
        <dbReference type="EMBL" id="AXA35503.1"/>
    </source>
</evidence>
<evidence type="ECO:0000256" key="5">
    <source>
        <dbReference type="ARBA" id="ARBA00023136"/>
    </source>
</evidence>
<evidence type="ECO:0008006" key="9">
    <source>
        <dbReference type="Google" id="ProtNLM"/>
    </source>
</evidence>
<organism evidence="7 8">
    <name type="scientific">Sumerlaea chitinivorans</name>
    <dbReference type="NCBI Taxonomy" id="2250252"/>
    <lineage>
        <taxon>Bacteria</taxon>
        <taxon>Candidatus Sumerlaeota</taxon>
        <taxon>Candidatus Sumerlaeia</taxon>
        <taxon>Candidatus Sumerlaeales</taxon>
        <taxon>Candidatus Sumerlaeaceae</taxon>
        <taxon>Candidatus Sumerlaea</taxon>
    </lineage>
</organism>
<dbReference type="KEGG" id="schv:BRCON_0726"/>
<keyword evidence="5 6" id="KW-0472">Membrane</keyword>
<proteinExistence type="predicted"/>
<dbReference type="PRINTS" id="PR00813">
    <property type="entry name" value="BCTERIALGSPG"/>
</dbReference>
<dbReference type="Gene3D" id="3.30.700.10">
    <property type="entry name" value="Glycoprotein, Type 4 Pilin"/>
    <property type="match status" value="1"/>
</dbReference>
<dbReference type="GO" id="GO:0016020">
    <property type="term" value="C:membrane"/>
    <property type="evidence" value="ECO:0007669"/>
    <property type="project" value="UniProtKB-SubCell"/>
</dbReference>
<keyword evidence="2" id="KW-0488">Methylation</keyword>
<keyword evidence="3 6" id="KW-0812">Transmembrane</keyword>
<evidence type="ECO:0000256" key="1">
    <source>
        <dbReference type="ARBA" id="ARBA00004167"/>
    </source>
</evidence>
<comment type="subcellular location">
    <subcellularLocation>
        <location evidence="1">Membrane</location>
        <topology evidence="1">Single-pass membrane protein</topology>
    </subcellularLocation>
</comment>
<dbReference type="GO" id="GO:0015628">
    <property type="term" value="P:protein secretion by the type II secretion system"/>
    <property type="evidence" value="ECO:0007669"/>
    <property type="project" value="InterPro"/>
</dbReference>
<dbReference type="GO" id="GO:0015627">
    <property type="term" value="C:type II protein secretion system complex"/>
    <property type="evidence" value="ECO:0007669"/>
    <property type="project" value="InterPro"/>
</dbReference>
<dbReference type="PANTHER" id="PTHR30093">
    <property type="entry name" value="GENERAL SECRETION PATHWAY PROTEIN G"/>
    <property type="match status" value="1"/>
</dbReference>
<name>A0A2Z4Y4Q5_SUMC1</name>
<feature type="transmembrane region" description="Helical" evidence="6">
    <location>
        <begin position="12"/>
        <end position="38"/>
    </location>
</feature>
<evidence type="ECO:0000256" key="2">
    <source>
        <dbReference type="ARBA" id="ARBA00022481"/>
    </source>
</evidence>
<accession>A0A2Z4Y4Q5</accession>
<dbReference type="Pfam" id="PF07963">
    <property type="entry name" value="N_methyl"/>
    <property type="match status" value="1"/>
</dbReference>
<dbReference type="NCBIfam" id="TIGR02532">
    <property type="entry name" value="IV_pilin_GFxxxE"/>
    <property type="match status" value="1"/>
</dbReference>
<reference evidence="7 8" key="1">
    <citation type="submission" date="2018-05" db="EMBL/GenBank/DDBJ databases">
        <title>A metagenomic window into the 2 km-deep terrestrial subsurface aquifer revealed taxonomically and functionally diverse microbial community comprising novel uncultured bacterial lineages.</title>
        <authorList>
            <person name="Kadnikov V.V."/>
            <person name="Mardanov A.V."/>
            <person name="Beletsky A.V."/>
            <person name="Banks D."/>
            <person name="Pimenov N.V."/>
            <person name="Frank Y.A."/>
            <person name="Karnachuk O.V."/>
            <person name="Ravin N.V."/>
        </authorList>
    </citation>
    <scope>NUCLEOTIDE SEQUENCE [LARGE SCALE GENOMIC DNA]</scope>
    <source>
        <strain evidence="7">BY</strain>
    </source>
</reference>
<dbReference type="InterPro" id="IPR012902">
    <property type="entry name" value="N_methyl_site"/>
</dbReference>
<dbReference type="SUPFAM" id="SSF54523">
    <property type="entry name" value="Pili subunits"/>
    <property type="match status" value="1"/>
</dbReference>
<dbReference type="InterPro" id="IPR045584">
    <property type="entry name" value="Pilin-like"/>
</dbReference>
<gene>
    <name evidence="7" type="ORF">BRCON_0726</name>
</gene>
<keyword evidence="4 6" id="KW-1133">Transmembrane helix</keyword>
<evidence type="ECO:0000313" key="8">
    <source>
        <dbReference type="Proteomes" id="UP000262583"/>
    </source>
</evidence>
<evidence type="ECO:0000256" key="6">
    <source>
        <dbReference type="SAM" id="Phobius"/>
    </source>
</evidence>
<evidence type="ECO:0000256" key="4">
    <source>
        <dbReference type="ARBA" id="ARBA00022989"/>
    </source>
</evidence>
<protein>
    <recommendedName>
        <fullName evidence="9">Type IV pilin PilA</fullName>
    </recommendedName>
</protein>
<dbReference type="EMBL" id="CP030759">
    <property type="protein sequence ID" value="AXA35503.1"/>
    <property type="molecule type" value="Genomic_DNA"/>
</dbReference>
<evidence type="ECO:0000256" key="3">
    <source>
        <dbReference type="ARBA" id="ARBA00022692"/>
    </source>
</evidence>
<dbReference type="Proteomes" id="UP000262583">
    <property type="component" value="Chromosome"/>
</dbReference>
<dbReference type="PROSITE" id="PS00409">
    <property type="entry name" value="PROKAR_NTER_METHYL"/>
    <property type="match status" value="1"/>
</dbReference>
<dbReference type="AlphaFoldDB" id="A0A2Z4Y4Q5"/>
<dbReference type="PANTHER" id="PTHR30093:SF44">
    <property type="entry name" value="TYPE II SECRETION SYSTEM CORE PROTEIN G"/>
    <property type="match status" value="1"/>
</dbReference>
<dbReference type="InterPro" id="IPR000983">
    <property type="entry name" value="Bac_GSPG_pilin"/>
</dbReference>